<dbReference type="GO" id="GO:1990130">
    <property type="term" value="C:GATOR1 complex"/>
    <property type="evidence" value="ECO:0007669"/>
    <property type="project" value="TreeGrafter"/>
</dbReference>
<dbReference type="Pfam" id="PF06218">
    <property type="entry name" value="NPR2"/>
    <property type="match status" value="2"/>
</dbReference>
<dbReference type="GO" id="GO:0005774">
    <property type="term" value="C:vacuolar membrane"/>
    <property type="evidence" value="ECO:0007669"/>
    <property type="project" value="TreeGrafter"/>
</dbReference>
<dbReference type="AlphaFoldDB" id="A0A7R8WMH3"/>
<dbReference type="GO" id="GO:0034198">
    <property type="term" value="P:cellular response to amino acid starvation"/>
    <property type="evidence" value="ECO:0007669"/>
    <property type="project" value="TreeGrafter"/>
</dbReference>
<dbReference type="InterPro" id="IPR009348">
    <property type="entry name" value="NPR2-like"/>
</dbReference>
<evidence type="ECO:0000313" key="2">
    <source>
        <dbReference type="EMBL" id="CAD7231734.1"/>
    </source>
</evidence>
<dbReference type="OrthoDB" id="338854at2759"/>
<dbReference type="GO" id="GO:0010508">
    <property type="term" value="P:positive regulation of autophagy"/>
    <property type="evidence" value="ECO:0007669"/>
    <property type="project" value="TreeGrafter"/>
</dbReference>
<proteinExistence type="inferred from homology"/>
<dbReference type="GO" id="GO:1904262">
    <property type="term" value="P:negative regulation of TORC1 signaling"/>
    <property type="evidence" value="ECO:0007669"/>
    <property type="project" value="TreeGrafter"/>
</dbReference>
<accession>A0A7R8WMH3</accession>
<dbReference type="GO" id="GO:0005096">
    <property type="term" value="F:GTPase activator activity"/>
    <property type="evidence" value="ECO:0007669"/>
    <property type="project" value="TreeGrafter"/>
</dbReference>
<protein>
    <submittedName>
        <fullName evidence="2">Uncharacterized protein</fullName>
    </submittedName>
</protein>
<dbReference type="PANTHER" id="PTHR12991">
    <property type="entry name" value="NITROGEN PERMEASE REGULATOR 2/TUMOR SUPPRESSOR CANDIDATE 4"/>
    <property type="match status" value="1"/>
</dbReference>
<organism evidence="2">
    <name type="scientific">Cyprideis torosa</name>
    <dbReference type="NCBI Taxonomy" id="163714"/>
    <lineage>
        <taxon>Eukaryota</taxon>
        <taxon>Metazoa</taxon>
        <taxon>Ecdysozoa</taxon>
        <taxon>Arthropoda</taxon>
        <taxon>Crustacea</taxon>
        <taxon>Oligostraca</taxon>
        <taxon>Ostracoda</taxon>
        <taxon>Podocopa</taxon>
        <taxon>Podocopida</taxon>
        <taxon>Cytherocopina</taxon>
        <taxon>Cytheroidea</taxon>
        <taxon>Cytherideidae</taxon>
        <taxon>Cyprideis</taxon>
    </lineage>
</organism>
<reference evidence="2" key="1">
    <citation type="submission" date="2020-11" db="EMBL/GenBank/DDBJ databases">
        <authorList>
            <person name="Tran Van P."/>
        </authorList>
    </citation>
    <scope>NUCLEOTIDE SEQUENCE</scope>
</reference>
<gene>
    <name evidence="2" type="ORF">CTOB1V02_LOCUS9578</name>
</gene>
<sequence length="527" mass="59707">MVRTVEKWFLTGTKLAPYFRPRSALPAEIFPTRRWWGEVKRSEEVCLVTGVLVTLLLSHTHDDWDGMGAWGGLDQPQQQHKSIRRRVECATASQRRWDDVGHRGDSLSPLLFVISPKNFGIVRSSGAALNPNLSQFITLVLTIPKSIPTTTILRIRLRTPLNGAVTTLGLGHARWKMGGNMSGPGYKILGYPISIDHSRYARNALLFNLCFVFDAGSRTVQYEPVVKKLSEYLVTVEEEHGFLSKQEREQDLVDLMNQVFNDLRDRGASTVRINDANTVHLAVHQIRVDPDPVREYDVPVFVGGKEALVTDKWDLNAQQILPFIDGFNHIAKIAAESDVEEKLVKKCVQNLVFEGIVKICPMFLYTSTYTPTPAINKLYIDRDLQERCIRYVSKGTDRSLPSCRDVLGMYCAFGPGITVRDICLRHNPHALSIDERKLIQFGLLEGLIRRVNIFPICTDHSKQHRLVYHSSKPELQPLASSRDTKRQLHMMSNGTQSLDEICCQMKESVVEILKKIETDASLNVIYK</sequence>
<comment type="similarity">
    <text evidence="1">Belongs to the NPR2 family.</text>
</comment>
<dbReference type="EMBL" id="OB663824">
    <property type="protein sequence ID" value="CAD7231734.1"/>
    <property type="molecule type" value="Genomic_DNA"/>
</dbReference>
<dbReference type="PANTHER" id="PTHR12991:SF10">
    <property type="entry name" value="GATOR COMPLEX PROTEIN NPRL2"/>
    <property type="match status" value="1"/>
</dbReference>
<name>A0A7R8WMH3_9CRUS</name>
<evidence type="ECO:0000256" key="1">
    <source>
        <dbReference type="ARBA" id="ARBA00008433"/>
    </source>
</evidence>